<organism evidence="6 7">
    <name type="scientific">Vulcanimicrobium alpinum</name>
    <dbReference type="NCBI Taxonomy" id="3016050"/>
    <lineage>
        <taxon>Bacteria</taxon>
        <taxon>Bacillati</taxon>
        <taxon>Vulcanimicrobiota</taxon>
        <taxon>Vulcanimicrobiia</taxon>
        <taxon>Vulcanimicrobiales</taxon>
        <taxon>Vulcanimicrobiaceae</taxon>
        <taxon>Vulcanimicrobium</taxon>
    </lineage>
</organism>
<keyword evidence="7" id="KW-1185">Reference proteome</keyword>
<evidence type="ECO:0000259" key="5">
    <source>
        <dbReference type="PROSITE" id="PS51118"/>
    </source>
</evidence>
<dbReference type="EMBL" id="AP025523">
    <property type="protein sequence ID" value="BDE06572.1"/>
    <property type="molecule type" value="Genomic_DNA"/>
</dbReference>
<dbReference type="PANTHER" id="PTHR33204">
    <property type="entry name" value="TRANSCRIPTIONAL REGULATOR, MARR FAMILY"/>
    <property type="match status" value="1"/>
</dbReference>
<dbReference type="InterPro" id="IPR036390">
    <property type="entry name" value="WH_DNA-bd_sf"/>
</dbReference>
<evidence type="ECO:0000256" key="3">
    <source>
        <dbReference type="ARBA" id="ARBA00023163"/>
    </source>
</evidence>
<dbReference type="Pfam" id="PF01638">
    <property type="entry name" value="HxlR"/>
    <property type="match status" value="1"/>
</dbReference>
<gene>
    <name evidence="6" type="ORF">WPS_18480</name>
</gene>
<protein>
    <submittedName>
        <fullName evidence="6">HxlR family transcriptional regulator</fullName>
    </submittedName>
</protein>
<dbReference type="SUPFAM" id="SSF46785">
    <property type="entry name" value="Winged helix' DNA-binding domain"/>
    <property type="match status" value="1"/>
</dbReference>
<dbReference type="PANTHER" id="PTHR33204:SF18">
    <property type="entry name" value="TRANSCRIPTIONAL REGULATORY PROTEIN"/>
    <property type="match status" value="1"/>
</dbReference>
<evidence type="ECO:0000313" key="7">
    <source>
        <dbReference type="Proteomes" id="UP001317532"/>
    </source>
</evidence>
<evidence type="ECO:0000256" key="1">
    <source>
        <dbReference type="ARBA" id="ARBA00023015"/>
    </source>
</evidence>
<feature type="region of interest" description="Disordered" evidence="4">
    <location>
        <begin position="139"/>
        <end position="163"/>
    </location>
</feature>
<evidence type="ECO:0000256" key="4">
    <source>
        <dbReference type="SAM" id="MobiDB-lite"/>
    </source>
</evidence>
<dbReference type="InterPro" id="IPR036388">
    <property type="entry name" value="WH-like_DNA-bd_sf"/>
</dbReference>
<reference evidence="6 7" key="1">
    <citation type="journal article" date="2022" name="ISME Commun">
        <title>Vulcanimicrobium alpinus gen. nov. sp. nov., the first cultivated representative of the candidate phylum 'Eremiobacterota', is a metabolically versatile aerobic anoxygenic phototroph.</title>
        <authorList>
            <person name="Yabe S."/>
            <person name="Muto K."/>
            <person name="Abe K."/>
            <person name="Yokota A."/>
            <person name="Staudigel H."/>
            <person name="Tebo B.M."/>
        </authorList>
    </citation>
    <scope>NUCLEOTIDE SEQUENCE [LARGE SCALE GENOMIC DNA]</scope>
    <source>
        <strain evidence="6 7">WC8-2</strain>
    </source>
</reference>
<dbReference type="KEGG" id="vab:WPS_18480"/>
<name>A0AAN1XWA3_UNVUL</name>
<dbReference type="Proteomes" id="UP001317532">
    <property type="component" value="Chromosome"/>
</dbReference>
<evidence type="ECO:0000256" key="2">
    <source>
        <dbReference type="ARBA" id="ARBA00023125"/>
    </source>
</evidence>
<sequence length="163" mass="18651">MAKRRSFEGMNCSIARALDVVGEWWTLLVIREAFRGVRRFDGFVERLEIAPNILSARLRRLIEHEILEERPYSERPRRVEYRLTAKGRDLFPVIVALLGWGDRWYADDGPPVVLEHVTCGRRAEPRFVCTHCGERLHPRDTRAVPGRGAEEAEPSLAVTSSSA</sequence>
<keyword evidence="3" id="KW-0804">Transcription</keyword>
<accession>A0AAN1XWA3</accession>
<dbReference type="PROSITE" id="PS51118">
    <property type="entry name" value="HTH_HXLR"/>
    <property type="match status" value="1"/>
</dbReference>
<dbReference type="Gene3D" id="1.10.10.10">
    <property type="entry name" value="Winged helix-like DNA-binding domain superfamily/Winged helix DNA-binding domain"/>
    <property type="match status" value="1"/>
</dbReference>
<keyword evidence="2" id="KW-0238">DNA-binding</keyword>
<dbReference type="AlphaFoldDB" id="A0AAN1XWA3"/>
<feature type="domain" description="HTH hxlR-type" evidence="5">
    <location>
        <begin position="12"/>
        <end position="109"/>
    </location>
</feature>
<dbReference type="InterPro" id="IPR002577">
    <property type="entry name" value="HTH_HxlR"/>
</dbReference>
<keyword evidence="1" id="KW-0805">Transcription regulation</keyword>
<evidence type="ECO:0000313" key="6">
    <source>
        <dbReference type="EMBL" id="BDE06572.1"/>
    </source>
</evidence>
<dbReference type="GO" id="GO:0003677">
    <property type="term" value="F:DNA binding"/>
    <property type="evidence" value="ECO:0007669"/>
    <property type="project" value="UniProtKB-KW"/>
</dbReference>
<proteinExistence type="predicted"/>